<dbReference type="AlphaFoldDB" id="A0A4R4EFH0"/>
<proteinExistence type="predicted"/>
<gene>
    <name evidence="1" type="ORF">E0485_12715</name>
</gene>
<keyword evidence="1" id="KW-0966">Cell projection</keyword>
<sequence>MSLNNIMNCPQCGRIFVRGFRDVCPDCHKKVEDQYDTCLKYLREHNRCTIYDMNEATGVSIKQITKFIREGRISIANLPNMSYLCEVCGAPIRENNMCDSCRHKLTKDLKNAEEDAARKKNIMQTEGKMQFKIEDRLKDRR</sequence>
<accession>A0A4R4EFH0</accession>
<name>A0A4R4EFH0_9BACL</name>
<evidence type="ECO:0000313" key="1">
    <source>
        <dbReference type="EMBL" id="TCZ76838.1"/>
    </source>
</evidence>
<comment type="caution">
    <text evidence="1">The sequence shown here is derived from an EMBL/GenBank/DDBJ whole genome shotgun (WGS) entry which is preliminary data.</text>
</comment>
<keyword evidence="1" id="KW-0282">Flagellum</keyword>
<dbReference type="InterPro" id="IPR022258">
    <property type="entry name" value="Flagellar_operon_YvyF"/>
</dbReference>
<reference evidence="1 2" key="1">
    <citation type="submission" date="2019-03" db="EMBL/GenBank/DDBJ databases">
        <authorList>
            <person name="Kim M.K.M."/>
        </authorList>
    </citation>
    <scope>NUCLEOTIDE SEQUENCE [LARGE SCALE GENOMIC DNA]</scope>
    <source>
        <strain evidence="1 2">18JY21-1</strain>
    </source>
</reference>
<protein>
    <submittedName>
        <fullName evidence="1">Flagellar protein</fullName>
    </submittedName>
</protein>
<dbReference type="NCBIfam" id="TIGR03826">
    <property type="entry name" value="YvyF"/>
    <property type="match status" value="1"/>
</dbReference>
<dbReference type="RefSeq" id="WP_132418426.1">
    <property type="nucleotide sequence ID" value="NZ_SKFG01000011.1"/>
</dbReference>
<dbReference type="Proteomes" id="UP000295418">
    <property type="component" value="Unassembled WGS sequence"/>
</dbReference>
<dbReference type="OrthoDB" id="1739831at2"/>
<evidence type="ECO:0000313" key="2">
    <source>
        <dbReference type="Proteomes" id="UP000295418"/>
    </source>
</evidence>
<dbReference type="EMBL" id="SKFG01000011">
    <property type="protein sequence ID" value="TCZ76838.1"/>
    <property type="molecule type" value="Genomic_DNA"/>
</dbReference>
<organism evidence="1 2">
    <name type="scientific">Paenibacillus albiflavus</name>
    <dbReference type="NCBI Taxonomy" id="2545760"/>
    <lineage>
        <taxon>Bacteria</taxon>
        <taxon>Bacillati</taxon>
        <taxon>Bacillota</taxon>
        <taxon>Bacilli</taxon>
        <taxon>Bacillales</taxon>
        <taxon>Paenibacillaceae</taxon>
        <taxon>Paenibacillus</taxon>
    </lineage>
</organism>
<keyword evidence="1" id="KW-0969">Cilium</keyword>
<keyword evidence="2" id="KW-1185">Reference proteome</keyword>